<gene>
    <name evidence="5" type="ORF">AB1Y20_021296</name>
</gene>
<dbReference type="InterPro" id="IPR036372">
    <property type="entry name" value="BEACH_dom_sf"/>
</dbReference>
<dbReference type="PANTHER" id="PTHR13743:SF112">
    <property type="entry name" value="BEACH DOMAIN-CONTAINING PROTEIN"/>
    <property type="match status" value="1"/>
</dbReference>
<dbReference type="PROSITE" id="PS51783">
    <property type="entry name" value="PH_BEACH"/>
    <property type="match status" value="1"/>
</dbReference>
<name>A0AB34JIB8_PRYPA</name>
<organism evidence="5 6">
    <name type="scientific">Prymnesium parvum</name>
    <name type="common">Toxic golden alga</name>
    <dbReference type="NCBI Taxonomy" id="97485"/>
    <lineage>
        <taxon>Eukaryota</taxon>
        <taxon>Haptista</taxon>
        <taxon>Haptophyta</taxon>
        <taxon>Prymnesiophyceae</taxon>
        <taxon>Prymnesiales</taxon>
        <taxon>Prymnesiaceae</taxon>
        <taxon>Prymnesium</taxon>
    </lineage>
</organism>
<dbReference type="GO" id="GO:0008104">
    <property type="term" value="P:intracellular protein localization"/>
    <property type="evidence" value="ECO:0007669"/>
    <property type="project" value="TreeGrafter"/>
</dbReference>
<feature type="compositionally biased region" description="Polar residues" evidence="2">
    <location>
        <begin position="1434"/>
        <end position="1454"/>
    </location>
</feature>
<comment type="caution">
    <text evidence="5">The sequence shown here is derived from an EMBL/GenBank/DDBJ whole genome shotgun (WGS) entry which is preliminary data.</text>
</comment>
<dbReference type="Gene3D" id="1.10.1540.10">
    <property type="entry name" value="BEACH domain"/>
    <property type="match status" value="2"/>
</dbReference>
<evidence type="ECO:0000256" key="2">
    <source>
        <dbReference type="SAM" id="MobiDB-lite"/>
    </source>
</evidence>
<dbReference type="InterPro" id="IPR031570">
    <property type="entry name" value="NBEA/BDCP_DUF4704"/>
</dbReference>
<feature type="region of interest" description="Disordered" evidence="2">
    <location>
        <begin position="1486"/>
        <end position="1520"/>
    </location>
</feature>
<dbReference type="Pfam" id="PF02138">
    <property type="entry name" value="Beach"/>
    <property type="match status" value="1"/>
</dbReference>
<keyword evidence="6" id="KW-1185">Reference proteome</keyword>
<protein>
    <submittedName>
        <fullName evidence="5">Uncharacterized protein</fullName>
    </submittedName>
</protein>
<keyword evidence="1" id="KW-0853">WD repeat</keyword>
<dbReference type="SUPFAM" id="SSF81837">
    <property type="entry name" value="BEACH domain"/>
    <property type="match status" value="2"/>
</dbReference>
<feature type="region of interest" description="Disordered" evidence="2">
    <location>
        <begin position="1432"/>
        <end position="1456"/>
    </location>
</feature>
<evidence type="ECO:0000259" key="4">
    <source>
        <dbReference type="PROSITE" id="PS51783"/>
    </source>
</evidence>
<evidence type="ECO:0000313" key="6">
    <source>
        <dbReference type="Proteomes" id="UP001515480"/>
    </source>
</evidence>
<dbReference type="InterPro" id="IPR050865">
    <property type="entry name" value="BEACH_Domain"/>
</dbReference>
<dbReference type="SUPFAM" id="SSF48371">
    <property type="entry name" value="ARM repeat"/>
    <property type="match status" value="1"/>
</dbReference>
<accession>A0AB34JIB8</accession>
<dbReference type="SUPFAM" id="SSF50729">
    <property type="entry name" value="PH domain-like"/>
    <property type="match status" value="1"/>
</dbReference>
<dbReference type="Pfam" id="PF15787">
    <property type="entry name" value="DUF4704"/>
    <property type="match status" value="1"/>
</dbReference>
<dbReference type="InterPro" id="IPR023362">
    <property type="entry name" value="PH-BEACH_dom"/>
</dbReference>
<dbReference type="Proteomes" id="UP001515480">
    <property type="component" value="Unassembled WGS sequence"/>
</dbReference>
<reference evidence="5 6" key="1">
    <citation type="journal article" date="2024" name="Science">
        <title>Giant polyketide synthase enzymes in the biosynthesis of giant marine polyether toxins.</title>
        <authorList>
            <person name="Fallon T.R."/>
            <person name="Shende V.V."/>
            <person name="Wierzbicki I.H."/>
            <person name="Pendleton A.L."/>
            <person name="Watervoot N.F."/>
            <person name="Auber R.P."/>
            <person name="Gonzalez D.J."/>
            <person name="Wisecaver J.H."/>
            <person name="Moore B.S."/>
        </authorList>
    </citation>
    <scope>NUCLEOTIDE SEQUENCE [LARGE SCALE GENOMIC DNA]</scope>
    <source>
        <strain evidence="5 6">12B1</strain>
    </source>
</reference>
<evidence type="ECO:0000259" key="3">
    <source>
        <dbReference type="PROSITE" id="PS50197"/>
    </source>
</evidence>
<feature type="compositionally biased region" description="Acidic residues" evidence="2">
    <location>
        <begin position="1500"/>
        <end position="1509"/>
    </location>
</feature>
<dbReference type="EMBL" id="JBGBPQ010000007">
    <property type="protein sequence ID" value="KAL1521639.1"/>
    <property type="molecule type" value="Genomic_DNA"/>
</dbReference>
<evidence type="ECO:0000256" key="1">
    <source>
        <dbReference type="ARBA" id="ARBA00022574"/>
    </source>
</evidence>
<dbReference type="SMART" id="SM01026">
    <property type="entry name" value="Beach"/>
    <property type="match status" value="1"/>
</dbReference>
<proteinExistence type="predicted"/>
<dbReference type="InterPro" id="IPR016024">
    <property type="entry name" value="ARM-type_fold"/>
</dbReference>
<dbReference type="GO" id="GO:0016020">
    <property type="term" value="C:membrane"/>
    <property type="evidence" value="ECO:0007669"/>
    <property type="project" value="TreeGrafter"/>
</dbReference>
<dbReference type="Gene3D" id="2.30.29.30">
    <property type="entry name" value="Pleckstrin-homology domain (PH domain)/Phosphotyrosine-binding domain (PTB)"/>
    <property type="match status" value="1"/>
</dbReference>
<dbReference type="PANTHER" id="PTHR13743">
    <property type="entry name" value="BEIGE/BEACH-RELATED"/>
    <property type="match status" value="1"/>
</dbReference>
<dbReference type="GO" id="GO:0019901">
    <property type="term" value="F:protein kinase binding"/>
    <property type="evidence" value="ECO:0007669"/>
    <property type="project" value="TreeGrafter"/>
</dbReference>
<dbReference type="GO" id="GO:0005829">
    <property type="term" value="C:cytosol"/>
    <property type="evidence" value="ECO:0007669"/>
    <property type="project" value="TreeGrafter"/>
</dbReference>
<dbReference type="Pfam" id="PF14844">
    <property type="entry name" value="PH_BEACH"/>
    <property type="match status" value="1"/>
</dbReference>
<dbReference type="InterPro" id="IPR000409">
    <property type="entry name" value="BEACH_dom"/>
</dbReference>
<feature type="domain" description="BEACH" evidence="3">
    <location>
        <begin position="1727"/>
        <end position="1831"/>
    </location>
</feature>
<feature type="domain" description="BEACH-type PH" evidence="4">
    <location>
        <begin position="1577"/>
        <end position="1684"/>
    </location>
</feature>
<evidence type="ECO:0000313" key="5">
    <source>
        <dbReference type="EMBL" id="KAL1521639.1"/>
    </source>
</evidence>
<sequence length="1831" mass="197000">MSVQLDALLSHGRLTSPEGCRRLFDSLPSLPAAQQLSTLTRLEAALSASPHNRNVCAGPAGLVNAALRQLPHFHDADCRRAAVRIVRLLGRHRFTVHNTRTFLAAIQREEAAARAAGAEGGTAARAHSLELLRLLVEIVGGAPDPAEPSAFWDMAVGVMGATGFDLPAERVVGLAARGSFTLTVWLRLETLPANPTAVFAVVDAAGVGLQLQLHRAAPALARAELVVTEPRQGSTAARMLGMRLSGGAGSARGTGTDASSTTFEFGPDAVVRVGSWHLLSLSCRRSTLLALGSSMLSGQGIARDEALLCVDGHRAIRAQGFRYPSFSTDRAASGHAAIGAAATPHSAAAALRGQLGAFVLLDVALPPAEAEAVFKIAKSGRALFEQPHVLAAWHPLLSDRSGLCVAVTTEGPWPATPRAETISVVEVVSARDSAGGMLNTLLPLLPLRRRQRQDGALVLSESLRLIAALLQSHARNQEEMLRSDGMLLLGQLLRSISAAHFTVEAVHALASLAETTRQCPPLCREFLDKVILRFDVWRRLEPAVQSSVLALVNALAASDEESAKAVNMTQRLLDAARKYFGVHSTKMREREALHAQCLSTAALLASDRLACEGALPLVAHALHFGIQLGDAEAEAQAASLSLLLRLVEAHGSTVLLPLHASLALHALVSLMTHTASPRVAMLCARLVCAPMGHAAALPFSAQWQGWMESRGLAAIRKAAERLPADEELFLFLAGLLLNAPEESIDQIAEPRIVSPQERACERAHTGYSLWDFTRPPTLPLQTHARAAVQLRQLERFCLWIRCCPQNCVAFDLMAPYWQPHAARLLATATSISSSRGEGSDAEHERLAGTLCVELLCTLALESMSLALDPVASDERWRALGGILVLIQGCGSPDVAHRARRTFLRRLLASLVRKAKRLAADAVASVPLLLQLCAVVRVHALQPTPPLPPVSVDLRVDRAGCVGVALSVRHEDSHWTLSPAARWDQIALSEGHEAVSEEIDLLLRLSEVLDPLTVRAMMDDSVDAAVHTREEATIDGRPRSSQNSVSFGGLGGKLIKGIGGLTLGATPPRSSPASSMGDGIGSALFYSNAGSISGCSIFEYLLHLLMLLAHALPRGIGSQTIKAADSNGSSNSAEGASCTWWQRSSAAADGGAQTENAAAMVKAVQQRLRELLWRDLEQGCTWAHLSSIQEGQTKSTDDSHWEARRDHVHSLIARLADPLHALALDMRDGGAPYWPSLAETLVPQLQGVLRTYRHFLARSLAPPTDAAGYGRLVIAISSLEGAELPLWLKPECWTGVPQWAPLLDTPPLALATLTLREQQSTFALMAASASAEWASAAYRSWTDAVANEERQAASAASESTRPFAKLRHAEINRATSADAREAAAATTASQRWAEAQRSLQREQVAWEAPGENTSTQLWEHLECEDIWRRRPLLTPNPNGTDHSKASMVQQQSGGSASLPAQVGVGVQGEATDHAALRRVASLARHTGLGGAVDDRGGALDESGEEGDEFADAGSHAPTHEAGLSMTTSASDAMLLGEADNAAVQVAQLDEVAQDSSLEEAMLVQLPCELIWRGGMIAGLTPPHEAHVPSPGIYKSLSLTGTLCLSRASLQFEPDPSKQLSQGAVAADDGEANAESRLWPVQELRQLQRRRYLLMHTAIEIFVSQSTIFFNLHTVKGRDKMRRALKRVGVPERSWSNAKAALTEQWHRREISNFEYLMELNTLAGRRNGSLYGPSNHTLHCWKHSSRSNSFSHFLMQCTCPAGHSFADLNQYPVFPWILADYKSSKLDLNSPQSYRDLSKPVGALNPERLAQVIERYESMGDADMPRFHCAMP</sequence>
<dbReference type="PROSITE" id="PS50197">
    <property type="entry name" value="BEACH"/>
    <property type="match status" value="1"/>
</dbReference>
<dbReference type="InterPro" id="IPR011993">
    <property type="entry name" value="PH-like_dom_sf"/>
</dbReference>